<dbReference type="FunFam" id="1.10.472.10:FF:000032">
    <property type="entry name" value="G2/mitotic-specific cyclin-1"/>
    <property type="match status" value="1"/>
</dbReference>
<evidence type="ECO:0000259" key="8">
    <source>
        <dbReference type="SMART" id="SM01332"/>
    </source>
</evidence>
<dbReference type="Pfam" id="PF00134">
    <property type="entry name" value="Cyclin_N"/>
    <property type="match status" value="1"/>
</dbReference>
<feature type="domain" description="Cyclin-like" evidence="7">
    <location>
        <begin position="336"/>
        <end position="418"/>
    </location>
</feature>
<evidence type="ECO:0000256" key="3">
    <source>
        <dbReference type="ARBA" id="ARBA00023127"/>
    </source>
</evidence>
<protein>
    <submittedName>
        <fullName evidence="9">G2/mitotic-specific cyclin S13-7-like isoform X2</fullName>
    </submittedName>
</protein>
<feature type="region of interest" description="Disordered" evidence="6">
    <location>
        <begin position="1"/>
        <end position="28"/>
    </location>
</feature>
<dbReference type="SUPFAM" id="SSF47954">
    <property type="entry name" value="Cyclin-like"/>
    <property type="match status" value="2"/>
</dbReference>
<dbReference type="GO" id="GO:0044772">
    <property type="term" value="P:mitotic cell cycle phase transition"/>
    <property type="evidence" value="ECO:0007669"/>
    <property type="project" value="InterPro"/>
</dbReference>
<evidence type="ECO:0000256" key="6">
    <source>
        <dbReference type="SAM" id="MobiDB-lite"/>
    </source>
</evidence>
<dbReference type="OrthoDB" id="5590282at2759"/>
<keyword evidence="2" id="KW-0132">Cell division</keyword>
<dbReference type="InterPro" id="IPR048258">
    <property type="entry name" value="Cyclins_cyclin-box"/>
</dbReference>
<dbReference type="Gene3D" id="1.10.472.10">
    <property type="entry name" value="Cyclin-like"/>
    <property type="match status" value="2"/>
</dbReference>
<comment type="caution">
    <text evidence="9">The sequence shown here is derived from an EMBL/GenBank/DDBJ whole genome shotgun (WGS) entry which is preliminary data.</text>
</comment>
<dbReference type="PROSITE" id="PS00292">
    <property type="entry name" value="CYCLINS"/>
    <property type="match status" value="1"/>
</dbReference>
<keyword evidence="10" id="KW-1185">Reference proteome</keyword>
<name>A0A833QJY9_9POAL</name>
<dbReference type="AlphaFoldDB" id="A0A833QJY9"/>
<evidence type="ECO:0000256" key="2">
    <source>
        <dbReference type="ARBA" id="ARBA00022618"/>
    </source>
</evidence>
<comment type="similarity">
    <text evidence="1">Belongs to the cyclin family. Cyclin AB subfamily.</text>
</comment>
<gene>
    <name evidence="9" type="ORF">FCM35_KLT06636</name>
</gene>
<organism evidence="9 10">
    <name type="scientific">Carex littledalei</name>
    <dbReference type="NCBI Taxonomy" id="544730"/>
    <lineage>
        <taxon>Eukaryota</taxon>
        <taxon>Viridiplantae</taxon>
        <taxon>Streptophyta</taxon>
        <taxon>Embryophyta</taxon>
        <taxon>Tracheophyta</taxon>
        <taxon>Spermatophyta</taxon>
        <taxon>Magnoliopsida</taxon>
        <taxon>Liliopsida</taxon>
        <taxon>Poales</taxon>
        <taxon>Cyperaceae</taxon>
        <taxon>Cyperoideae</taxon>
        <taxon>Cariceae</taxon>
        <taxon>Carex</taxon>
        <taxon>Carex subgen. Euthyceras</taxon>
    </lineage>
</organism>
<dbReference type="GO" id="GO:0051301">
    <property type="term" value="P:cell division"/>
    <property type="evidence" value="ECO:0007669"/>
    <property type="project" value="UniProtKB-KW"/>
</dbReference>
<evidence type="ECO:0000256" key="1">
    <source>
        <dbReference type="ARBA" id="ARBA00006955"/>
    </source>
</evidence>
<feature type="domain" description="Cyclin-like" evidence="7">
    <location>
        <begin position="241"/>
        <end position="323"/>
    </location>
</feature>
<dbReference type="InterPro" id="IPR006671">
    <property type="entry name" value="Cyclin_N"/>
</dbReference>
<feature type="domain" description="Cyclin C-terminal" evidence="8">
    <location>
        <begin position="332"/>
        <end position="449"/>
    </location>
</feature>
<dbReference type="PANTHER" id="PTHR10177">
    <property type="entry name" value="CYCLINS"/>
    <property type="match status" value="1"/>
</dbReference>
<dbReference type="SMART" id="SM01332">
    <property type="entry name" value="Cyclin_C"/>
    <property type="match status" value="1"/>
</dbReference>
<evidence type="ECO:0000313" key="10">
    <source>
        <dbReference type="Proteomes" id="UP000623129"/>
    </source>
</evidence>
<proteinExistence type="inferred from homology"/>
<dbReference type="SMART" id="SM00385">
    <property type="entry name" value="CYCLIN"/>
    <property type="match status" value="2"/>
</dbReference>
<dbReference type="InterPro" id="IPR036915">
    <property type="entry name" value="Cyclin-like_sf"/>
</dbReference>
<keyword evidence="3 5" id="KW-0195">Cyclin</keyword>
<dbReference type="PIRSF" id="PIRSF001771">
    <property type="entry name" value="Cyclin_A_B_D_E"/>
    <property type="match status" value="1"/>
</dbReference>
<dbReference type="Pfam" id="PF02984">
    <property type="entry name" value="Cyclin_C"/>
    <property type="match status" value="1"/>
</dbReference>
<evidence type="ECO:0000313" key="9">
    <source>
        <dbReference type="EMBL" id="KAF3328030.1"/>
    </source>
</evidence>
<keyword evidence="4" id="KW-0131">Cell cycle</keyword>
<dbReference type="InterPro" id="IPR013763">
    <property type="entry name" value="Cyclin-like_dom"/>
</dbReference>
<dbReference type="InterPro" id="IPR046965">
    <property type="entry name" value="Cyclin_A/B-like"/>
</dbReference>
<dbReference type="InterPro" id="IPR004367">
    <property type="entry name" value="Cyclin_C-dom"/>
</dbReference>
<evidence type="ECO:0000259" key="7">
    <source>
        <dbReference type="SMART" id="SM00385"/>
    </source>
</evidence>
<dbReference type="InterPro" id="IPR039361">
    <property type="entry name" value="Cyclin"/>
</dbReference>
<reference evidence="9" key="1">
    <citation type="submission" date="2020-01" db="EMBL/GenBank/DDBJ databases">
        <title>Genome sequence of Kobresia littledalei, the first chromosome-level genome in the family Cyperaceae.</title>
        <authorList>
            <person name="Qu G."/>
        </authorList>
    </citation>
    <scope>NUCLEOTIDE SEQUENCE</scope>
    <source>
        <strain evidence="9">C.B.Clarke</strain>
        <tissue evidence="9">Leaf</tissue>
    </source>
</reference>
<dbReference type="Proteomes" id="UP000623129">
    <property type="component" value="Unassembled WGS sequence"/>
</dbReference>
<sequence length="464" mass="52662">MAANLERQGEEKLRLRPLPDISKRKDKEMDSMVITTDQSMVMQQQRGGAVEKQKAPNAKGEVKGRITLNSIENVNSPITRFGAKTFANTTETQAVAASNKQLPAMFPSENQAALQMLALKSAMKKPVNLVPKQAENINFDSRSDDGLKQMSISVSRRQIRQDHSLTSVLSARSKVACGISEKSNLEIDEIDLPDVFNHLAVVEYVQDLYTFYKQQQHVGRPIDYMHKQPHINPKMRAILVDWITDVHFRYNLLPETLYLTIYIIDRYLSLDGVKRLQLVGMCALLIACKYEELRAPRVSDFIDIAFNKYTREEILGMEKTILNKLEWYLTVPTAYMFLVRFVKVAKADQELEHMIYFLAELGLMQYDLNKYCPSMVAASAVYTARCTLGKSPLWTTALERHTSFSEPQLLECARVLVKAHWTAPGSKLKVIYQKYMLQQFGCVARYPPAMSLIEVSNSGAPSSS</sequence>
<accession>A0A833QJY9</accession>
<evidence type="ECO:0000256" key="4">
    <source>
        <dbReference type="ARBA" id="ARBA00023306"/>
    </source>
</evidence>
<evidence type="ECO:0000256" key="5">
    <source>
        <dbReference type="RuleBase" id="RU000383"/>
    </source>
</evidence>
<dbReference type="GO" id="GO:0010332">
    <property type="term" value="P:response to gamma radiation"/>
    <property type="evidence" value="ECO:0007669"/>
    <property type="project" value="UniProtKB-ARBA"/>
</dbReference>
<dbReference type="GO" id="GO:0016538">
    <property type="term" value="F:cyclin-dependent protein serine/threonine kinase regulator activity"/>
    <property type="evidence" value="ECO:0007669"/>
    <property type="project" value="InterPro"/>
</dbReference>
<dbReference type="EMBL" id="SWLB01000016">
    <property type="protein sequence ID" value="KAF3328030.1"/>
    <property type="molecule type" value="Genomic_DNA"/>
</dbReference>